<dbReference type="InterPro" id="IPR001375">
    <property type="entry name" value="Peptidase_S9_cat"/>
</dbReference>
<dbReference type="Gene3D" id="2.120.10.30">
    <property type="entry name" value="TolB, C-terminal domain"/>
    <property type="match status" value="1"/>
</dbReference>
<dbReference type="InterPro" id="IPR011042">
    <property type="entry name" value="6-blade_b-propeller_TolB-like"/>
</dbReference>
<feature type="chain" id="PRO_5002124416" evidence="2">
    <location>
        <begin position="23"/>
        <end position="932"/>
    </location>
</feature>
<dbReference type="AlphaFoldDB" id="A0A0B8T3G2"/>
<proteinExistence type="predicted"/>
<dbReference type="PATRIC" id="fig|1229276.3.peg.219"/>
<reference evidence="5" key="1">
    <citation type="submission" date="2014-04" db="EMBL/GenBank/DDBJ databases">
        <title>Whole-Genome optical mapping and complete genome sequence of Sphingobacterium deserti sp. nov., a new spaces isolated from desert in the west of China.</title>
        <authorList>
            <person name="Teng C."/>
            <person name="Zhou Z."/>
            <person name="Li X."/>
            <person name="Chen M."/>
            <person name="Lin M."/>
            <person name="Wang L."/>
            <person name="Su S."/>
            <person name="Zhang C."/>
            <person name="Zhang W."/>
        </authorList>
    </citation>
    <scope>NUCLEOTIDE SEQUENCE [LARGE SCALE GENOMIC DNA]</scope>
    <source>
        <strain evidence="5">ACCC05744</strain>
    </source>
</reference>
<feature type="signal peptide" evidence="2">
    <location>
        <begin position="1"/>
        <end position="22"/>
    </location>
</feature>
<dbReference type="SUPFAM" id="SSF53474">
    <property type="entry name" value="alpha/beta-Hydrolases"/>
    <property type="match status" value="1"/>
</dbReference>
<dbReference type="Proteomes" id="UP000031802">
    <property type="component" value="Unassembled WGS sequence"/>
</dbReference>
<feature type="domain" description="Peptidase S9 prolyl oligopeptidase catalytic" evidence="3">
    <location>
        <begin position="742"/>
        <end position="908"/>
    </location>
</feature>
<evidence type="ECO:0000313" key="5">
    <source>
        <dbReference type="Proteomes" id="UP000031802"/>
    </source>
</evidence>
<dbReference type="STRING" id="1229276.DI53_0212"/>
<name>A0A0B8T3G2_9SPHI</name>
<dbReference type="OrthoDB" id="9812921at2"/>
<dbReference type="Gene3D" id="3.40.50.1820">
    <property type="entry name" value="alpha/beta hydrolase"/>
    <property type="match status" value="1"/>
</dbReference>
<dbReference type="eggNOG" id="COG1506">
    <property type="taxonomic scope" value="Bacteria"/>
</dbReference>
<organism evidence="4 5">
    <name type="scientific">Sphingobacterium deserti</name>
    <dbReference type="NCBI Taxonomy" id="1229276"/>
    <lineage>
        <taxon>Bacteria</taxon>
        <taxon>Pseudomonadati</taxon>
        <taxon>Bacteroidota</taxon>
        <taxon>Sphingobacteriia</taxon>
        <taxon>Sphingobacteriales</taxon>
        <taxon>Sphingobacteriaceae</taxon>
        <taxon>Sphingobacterium</taxon>
    </lineage>
</organism>
<dbReference type="PANTHER" id="PTHR42776:SF4">
    <property type="entry name" value="ACYLAMINO-ACID-RELEASING ENZYME"/>
    <property type="match status" value="1"/>
</dbReference>
<protein>
    <submittedName>
        <fullName evidence="4">Peptidase S9 prolyl oligopeptidase active site domain protein</fullName>
    </submittedName>
</protein>
<dbReference type="SUPFAM" id="SSF82171">
    <property type="entry name" value="DPP6 N-terminal domain-like"/>
    <property type="match status" value="1"/>
</dbReference>
<comment type="caution">
    <text evidence="4">The sequence shown here is derived from an EMBL/GenBank/DDBJ whole genome shotgun (WGS) entry which is preliminary data.</text>
</comment>
<evidence type="ECO:0000256" key="2">
    <source>
        <dbReference type="SAM" id="SignalP"/>
    </source>
</evidence>
<dbReference type="GO" id="GO:0004252">
    <property type="term" value="F:serine-type endopeptidase activity"/>
    <property type="evidence" value="ECO:0007669"/>
    <property type="project" value="TreeGrafter"/>
</dbReference>
<dbReference type="PANTHER" id="PTHR42776">
    <property type="entry name" value="SERINE PEPTIDASE S9 FAMILY MEMBER"/>
    <property type="match status" value="1"/>
</dbReference>
<evidence type="ECO:0000256" key="1">
    <source>
        <dbReference type="ARBA" id="ARBA00022801"/>
    </source>
</evidence>
<dbReference type="InterPro" id="IPR029058">
    <property type="entry name" value="AB_hydrolase_fold"/>
</dbReference>
<sequence length="932" mass="106264">MRIKIACLGASLLLTGALSAQKRPLDHSVYDNWKSISNTAISKSGQFISYQIMPQEGDGVFQLKKADNALLLSIPRGASAQLSKDETFLIAAIKPTFQETRQAKIKKKKADDMPKDSLVIVNLQNKQEWKFGQVKSFKLAQNKNEYVAFLADEKKQTKTPTDTATTSKKTTKNGAVLYLQKLSTGDTLKFWKADQYAFSPNEDFLLFSKKNEAKDSTSTDAGLYLYDIANKNLKKISNGQGTYKELSFDDKGMQVAFLADKSPEKSLVKDYKLYYYTTKLDTAHIIANQQSAGVPRQWYVSGDAPLNFSADGEKLYFGLAPIPRIKDTTLVDFEHAQVDIWHWKDDYLQPQQLVNLKRDLSKSFAAVIYPSKGNRIVALVDDTFSRTITTDEANNEWILTSSDFGKRVEGQWEGSTKSDIYIVSTQSGQKKLVKKDLNGYPYLSPNGEYVLYFDREKGNWLSYNIKSGSEILLNDGMPVSFVDEENDSPTLPGAYGIACWSTDNRNVYIYDRYDIWRFDLTGKSKQLITNGEGRATKKSFRYIDLDRQDNPRYRTTRIPDNKRIYLSALDEVTKQNGVFEANSSKSRRPSEIVLSGFVYRGFKASESGDMFIYTKENYAQSPNLYLSKDFKNEERLTDVNPQQETYNWGTAELVKWTTPSGKEAEGILYKPENFDPNKKYPIIAYFYETLTDGLYSYQAPAPTPSRLNIPYYVSNEYLVFAPDICYEIGYPGKSAEEYVNSGMRYLARNAWVDSTKMAIQGQSWGGYQVAHLITRTPMYAAAWTGAPVVNMTSAYGGIRWQSGMSRQFQYEHTQSRIGKTLWEDKELYLENSPLFYLDKVTTPVVIMHNDNDGAVPWYQGIEMFTALRRLQKPVWMLNYNGDEHNLIKRQNRKDIQIRQAQFFDHFLKGKPATKWISTGVPAIEKGIDWGLE</sequence>
<keyword evidence="5" id="KW-1185">Reference proteome</keyword>
<accession>A0A0B8T3G2</accession>
<keyword evidence="2" id="KW-0732">Signal</keyword>
<dbReference type="RefSeq" id="WP_037494359.1">
    <property type="nucleotide sequence ID" value="NZ_JJMU01000002.1"/>
</dbReference>
<reference evidence="4 5" key="2">
    <citation type="journal article" date="2015" name="PLoS ONE">
        <title>Whole-Genome Optical Mapping and Finished Genome Sequence of Sphingobacterium deserti sp. nov., a New Species Isolated from the Western Desert of China.</title>
        <authorList>
            <person name="Teng C."/>
            <person name="Zhou Z."/>
            <person name="Molnar I."/>
            <person name="Li X."/>
            <person name="Tang R."/>
            <person name="Chen M."/>
            <person name="Wang L."/>
            <person name="Su S."/>
            <person name="Zhang W."/>
            <person name="Lin M."/>
        </authorList>
    </citation>
    <scope>NUCLEOTIDE SEQUENCE [LARGE SCALE GENOMIC DNA]</scope>
    <source>
        <strain evidence="5">ACCC05744</strain>
    </source>
</reference>
<dbReference type="GO" id="GO:0006508">
    <property type="term" value="P:proteolysis"/>
    <property type="evidence" value="ECO:0007669"/>
    <property type="project" value="InterPro"/>
</dbReference>
<evidence type="ECO:0000259" key="3">
    <source>
        <dbReference type="Pfam" id="PF00326"/>
    </source>
</evidence>
<dbReference type="EMBL" id="JJMU01000002">
    <property type="protein sequence ID" value="KGE16097.1"/>
    <property type="molecule type" value="Genomic_DNA"/>
</dbReference>
<dbReference type="Pfam" id="PF00326">
    <property type="entry name" value="Peptidase_S9"/>
    <property type="match status" value="1"/>
</dbReference>
<gene>
    <name evidence="4" type="ORF">DI53_0212</name>
</gene>
<evidence type="ECO:0000313" key="4">
    <source>
        <dbReference type="EMBL" id="KGE16097.1"/>
    </source>
</evidence>
<dbReference type="Gene3D" id="2.140.10.30">
    <property type="entry name" value="Dipeptidylpeptidase IV, N-terminal domain"/>
    <property type="match status" value="1"/>
</dbReference>
<keyword evidence="1" id="KW-0378">Hydrolase</keyword>